<comment type="caution">
    <text evidence="1">The sequence shown here is derived from an EMBL/GenBank/DDBJ whole genome shotgun (WGS) entry which is preliminary data.</text>
</comment>
<protein>
    <submittedName>
        <fullName evidence="1">Uncharacterized protein</fullName>
    </submittedName>
</protein>
<gene>
    <name evidence="1" type="ORF">E5358_13785</name>
</gene>
<reference evidence="1" key="1">
    <citation type="submission" date="2019-04" db="EMBL/GenBank/DDBJ databases">
        <title>Microbes associate with the intestines of laboratory mice.</title>
        <authorList>
            <person name="Navarre W."/>
            <person name="Wong E."/>
            <person name="Huang K."/>
            <person name="Tropini C."/>
            <person name="Ng K."/>
            <person name="Yu B."/>
        </authorList>
    </citation>
    <scope>NUCLEOTIDE SEQUENCE</scope>
    <source>
        <strain evidence="1">NM73_A23</strain>
    </source>
</reference>
<evidence type="ECO:0000313" key="1">
    <source>
        <dbReference type="EMBL" id="TGX80121.1"/>
    </source>
</evidence>
<proteinExistence type="predicted"/>
<organism evidence="1 2">
    <name type="scientific">Palleniella muris</name>
    <dbReference type="NCBI Taxonomy" id="3038145"/>
    <lineage>
        <taxon>Bacteria</taxon>
        <taxon>Pseudomonadati</taxon>
        <taxon>Bacteroidota</taxon>
        <taxon>Bacteroidia</taxon>
        <taxon>Bacteroidales</taxon>
        <taxon>Prevotellaceae</taxon>
        <taxon>Palleniella</taxon>
    </lineage>
</organism>
<sequence>MNDGDLEWITHRYVGETMTFESNKGDVDIVVVTNIEIDNLLNPINLNPGVGDNKYIAHANIEYVVFHDTDSLMGALRIEKHDNGEPIWISSNLDSRYTFDTMPFSVSSLDTQLGLLADCVYFDEKNSKLDIDNIQTNPIQSFIWSKKQGLVQYSFKDGTRYERKWDK</sequence>
<dbReference type="EMBL" id="SRZC01000030">
    <property type="protein sequence ID" value="TGX80121.1"/>
    <property type="molecule type" value="Genomic_DNA"/>
</dbReference>
<dbReference type="Proteomes" id="UP000308886">
    <property type="component" value="Unassembled WGS sequence"/>
</dbReference>
<evidence type="ECO:0000313" key="2">
    <source>
        <dbReference type="Proteomes" id="UP000308886"/>
    </source>
</evidence>
<keyword evidence="2" id="KW-1185">Reference proteome</keyword>
<name>A0AC61QM27_9BACT</name>
<accession>A0AC61QM27</accession>